<keyword evidence="2" id="KW-1185">Reference proteome</keyword>
<comment type="caution">
    <text evidence="1">The sequence shown here is derived from an EMBL/GenBank/DDBJ whole genome shotgun (WGS) entry which is preliminary data.</text>
</comment>
<dbReference type="Proteomes" id="UP001213000">
    <property type="component" value="Unassembled WGS sequence"/>
</dbReference>
<dbReference type="PANTHER" id="PTHR35871:SF1">
    <property type="entry name" value="CXC1-LIKE CYSTEINE CLUSTER ASSOCIATED WITH KDZ TRANSPOSASES DOMAIN-CONTAINING PROTEIN"/>
    <property type="match status" value="1"/>
</dbReference>
<dbReference type="EMBL" id="JANIEX010001042">
    <property type="protein sequence ID" value="KAJ3561191.1"/>
    <property type="molecule type" value="Genomic_DNA"/>
</dbReference>
<accession>A0AAD5YM89</accession>
<name>A0AAD5YM89_9AGAR</name>
<organism evidence="1 2">
    <name type="scientific">Leucocoprinus birnbaumii</name>
    <dbReference type="NCBI Taxonomy" id="56174"/>
    <lineage>
        <taxon>Eukaryota</taxon>
        <taxon>Fungi</taxon>
        <taxon>Dikarya</taxon>
        <taxon>Basidiomycota</taxon>
        <taxon>Agaricomycotina</taxon>
        <taxon>Agaricomycetes</taxon>
        <taxon>Agaricomycetidae</taxon>
        <taxon>Agaricales</taxon>
        <taxon>Agaricineae</taxon>
        <taxon>Agaricaceae</taxon>
        <taxon>Leucocoprinus</taxon>
    </lineage>
</organism>
<dbReference type="Gene3D" id="3.30.420.10">
    <property type="entry name" value="Ribonuclease H-like superfamily/Ribonuclease H"/>
    <property type="match status" value="1"/>
</dbReference>
<dbReference type="AlphaFoldDB" id="A0AAD5YM89"/>
<evidence type="ECO:0000313" key="1">
    <source>
        <dbReference type="EMBL" id="KAJ3561191.1"/>
    </source>
</evidence>
<gene>
    <name evidence="1" type="ORF">NP233_g10346</name>
</gene>
<sequence length="313" mass="35992">MMAQANDGLKEGWFLDGEQPLKKKGVGQGIYQSDVICPTVGWIKKASETMEYGKNYEGYWNGEKFVKQLCEKIIPESEASHGPGYQALILVDNSQGHCAYAEDALIASRMNLKPSGKQARLRNGWYFNELGEKVIQSMIFLPDHQEFPNQLKGMKQVLQEQKLWQNGLLMHCQQCPNGGTDCCAWKILQNQPDFISQKFLVQEVIEDAGHICLILPKFHCELNIIEYFWGSVKRWLCEHCDYTFSTLQKNMPTALKSVDVILIRKWQNRMFRWLDAYRGGLSAHDAHFHVQAFSSRRYTLHRRIPDNVAGSLD</sequence>
<reference evidence="1" key="1">
    <citation type="submission" date="2022-07" db="EMBL/GenBank/DDBJ databases">
        <title>Genome Sequence of Leucocoprinus birnbaumii.</title>
        <authorList>
            <person name="Buettner E."/>
        </authorList>
    </citation>
    <scope>NUCLEOTIDE SEQUENCE</scope>
    <source>
        <strain evidence="1">VT141</strain>
    </source>
</reference>
<dbReference type="GO" id="GO:0003676">
    <property type="term" value="F:nucleic acid binding"/>
    <property type="evidence" value="ECO:0007669"/>
    <property type="project" value="InterPro"/>
</dbReference>
<proteinExistence type="predicted"/>
<dbReference type="PANTHER" id="PTHR35871">
    <property type="entry name" value="EXPRESSED PROTEIN"/>
    <property type="match status" value="1"/>
</dbReference>
<dbReference type="InterPro" id="IPR036397">
    <property type="entry name" value="RNaseH_sf"/>
</dbReference>
<protein>
    <submittedName>
        <fullName evidence="1">Uncharacterized protein</fullName>
    </submittedName>
</protein>
<evidence type="ECO:0000313" key="2">
    <source>
        <dbReference type="Proteomes" id="UP001213000"/>
    </source>
</evidence>